<dbReference type="PROSITE" id="PS00615">
    <property type="entry name" value="C_TYPE_LECTIN_1"/>
    <property type="match status" value="1"/>
</dbReference>
<dbReference type="PANTHER" id="PTHR22801:SF63">
    <property type="entry name" value="C-TYPE LECTIN DOMAIN-CONTAINING PROTEIN"/>
    <property type="match status" value="1"/>
</dbReference>
<dbReference type="PROSITE" id="PS50041">
    <property type="entry name" value="C_TYPE_LECTIN_2"/>
    <property type="match status" value="1"/>
</dbReference>
<dbReference type="Gene3D" id="3.10.100.10">
    <property type="entry name" value="Mannose-Binding Protein A, subunit A"/>
    <property type="match status" value="1"/>
</dbReference>
<evidence type="ECO:0000313" key="4">
    <source>
        <dbReference type="Proteomes" id="UP001497497"/>
    </source>
</evidence>
<proteinExistence type="predicted"/>
<comment type="caution">
    <text evidence="3">The sequence shown here is derived from an EMBL/GenBank/DDBJ whole genome shotgun (WGS) entry which is preliminary data.</text>
</comment>
<dbReference type="AlphaFoldDB" id="A0AAV2IJ77"/>
<dbReference type="PANTHER" id="PTHR22801">
    <property type="entry name" value="LITHOSTATHINE"/>
    <property type="match status" value="1"/>
</dbReference>
<keyword evidence="4" id="KW-1185">Reference proteome</keyword>
<dbReference type="InterPro" id="IPR050801">
    <property type="entry name" value="Ca-Dep_Lectins_ImmuneDev"/>
</dbReference>
<feature type="domain" description="C-type lectin" evidence="2">
    <location>
        <begin position="41"/>
        <end position="161"/>
    </location>
</feature>
<accession>A0AAV2IJ77</accession>
<keyword evidence="1" id="KW-1015">Disulfide bond</keyword>
<dbReference type="InterPro" id="IPR018378">
    <property type="entry name" value="C-type_lectin_CS"/>
</dbReference>
<dbReference type="Proteomes" id="UP001497497">
    <property type="component" value="Unassembled WGS sequence"/>
</dbReference>
<dbReference type="InterPro" id="IPR016187">
    <property type="entry name" value="CTDL_fold"/>
</dbReference>
<evidence type="ECO:0000256" key="1">
    <source>
        <dbReference type="ARBA" id="ARBA00023157"/>
    </source>
</evidence>
<protein>
    <recommendedName>
        <fullName evidence="2">C-type lectin domain-containing protein</fullName>
    </recommendedName>
</protein>
<dbReference type="SUPFAM" id="SSF56436">
    <property type="entry name" value="C-type lectin-like"/>
    <property type="match status" value="1"/>
</dbReference>
<sequence length="167" mass="18711">MYNKITKLCTPGSGLSTSQLPPSSNEGDLYVTDSCDSYPEFSQYSYNTSTTFAATFNVPVNYTQAAVTCKCLDSHLFVAKTVEKYALFSKMTSGCTWMGLDDIEVEGQFVWSDDHQQIDQLTMQTLSFQPDNAAGRQNCARGCNAWLDDDYCHLQYRFICEKSNSPC</sequence>
<dbReference type="InterPro" id="IPR001304">
    <property type="entry name" value="C-type_lectin-like"/>
</dbReference>
<dbReference type="InterPro" id="IPR016186">
    <property type="entry name" value="C-type_lectin-like/link_sf"/>
</dbReference>
<dbReference type="EMBL" id="CAXITT010000651">
    <property type="protein sequence ID" value="CAL1544833.1"/>
    <property type="molecule type" value="Genomic_DNA"/>
</dbReference>
<gene>
    <name evidence="3" type="ORF">GSLYS_00018316001</name>
</gene>
<evidence type="ECO:0000259" key="2">
    <source>
        <dbReference type="PROSITE" id="PS50041"/>
    </source>
</evidence>
<name>A0AAV2IJ77_LYMST</name>
<evidence type="ECO:0000313" key="3">
    <source>
        <dbReference type="EMBL" id="CAL1544833.1"/>
    </source>
</evidence>
<dbReference type="Pfam" id="PF00059">
    <property type="entry name" value="Lectin_C"/>
    <property type="match status" value="1"/>
</dbReference>
<organism evidence="3 4">
    <name type="scientific">Lymnaea stagnalis</name>
    <name type="common">Great pond snail</name>
    <name type="synonym">Helix stagnalis</name>
    <dbReference type="NCBI Taxonomy" id="6523"/>
    <lineage>
        <taxon>Eukaryota</taxon>
        <taxon>Metazoa</taxon>
        <taxon>Spiralia</taxon>
        <taxon>Lophotrochozoa</taxon>
        <taxon>Mollusca</taxon>
        <taxon>Gastropoda</taxon>
        <taxon>Heterobranchia</taxon>
        <taxon>Euthyneura</taxon>
        <taxon>Panpulmonata</taxon>
        <taxon>Hygrophila</taxon>
        <taxon>Lymnaeoidea</taxon>
        <taxon>Lymnaeidae</taxon>
        <taxon>Lymnaea</taxon>
    </lineage>
</organism>
<reference evidence="3 4" key="1">
    <citation type="submission" date="2024-04" db="EMBL/GenBank/DDBJ databases">
        <authorList>
            <consortium name="Genoscope - CEA"/>
            <person name="William W."/>
        </authorList>
    </citation>
    <scope>NUCLEOTIDE SEQUENCE [LARGE SCALE GENOMIC DNA]</scope>
</reference>